<dbReference type="Ensembl" id="ENSCINT00000001409.3">
    <property type="protein sequence ID" value="ENSCINP00000001409.3"/>
    <property type="gene ID" value="ENSCING00000000773.3"/>
</dbReference>
<dbReference type="STRING" id="7719.ENSCINP00000001409"/>
<protein>
    <recommendedName>
        <fullName evidence="2">tRNA pseudouridine(55) synthase</fullName>
        <ecNumber evidence="2">5.4.99.25</ecNumber>
    </recommendedName>
    <alternativeName>
        <fullName evidence="7">tRNA pseudouridine 55 synthase</fullName>
    </alternativeName>
    <alternativeName>
        <fullName evidence="5">tRNA pseudouridylate synthase</fullName>
    </alternativeName>
    <alternativeName>
        <fullName evidence="6">tRNA-uridine isomerase</fullName>
    </alternativeName>
</protein>
<dbReference type="FunFam" id="3.30.70.2510:FF:000001">
    <property type="entry name" value="tRNA pseudouridine synthase Pus10"/>
    <property type="match status" value="1"/>
</dbReference>
<dbReference type="InParanoid" id="F6PH90"/>
<dbReference type="GO" id="GO:0009982">
    <property type="term" value="F:pseudouridine synthase activity"/>
    <property type="evidence" value="ECO:0000318"/>
    <property type="project" value="GO_Central"/>
</dbReference>
<keyword evidence="3" id="KW-0819">tRNA processing</keyword>
<evidence type="ECO:0000259" key="8">
    <source>
        <dbReference type="Pfam" id="PF21237"/>
    </source>
</evidence>
<dbReference type="InterPro" id="IPR020103">
    <property type="entry name" value="PsdUridine_synth_cat_dom_sf"/>
</dbReference>
<evidence type="ECO:0000313" key="10">
    <source>
        <dbReference type="Ensembl" id="ENSCINP00000001409.3"/>
    </source>
</evidence>
<evidence type="ECO:0000259" key="9">
    <source>
        <dbReference type="Pfam" id="PF21238"/>
    </source>
</evidence>
<sequence>MESVCESKTICALALKYCPRCIARLLRFERPILLKNDLEIVTLLEQKFDVQLSEPISKNGNGQTETDEKQCNGKLTNDTDCHACLGILRSSFVTQCADLVLKKVEKSSYKFDCYQLLYFLPIQLIAFTKQSIEDFKNIASGETDIYEVKELFKVLLEPLVTDRLKCKRVHEASMEISLHVKHEQSELFRHLLSCSNPLESKSILFLFSEISMQNSLRLKSNLRLKSPLSPLLSKTPCTLDQIGLFHTPVFVAGRYNKYSRTLPQTPWILDGKRKLESSVQELISGSVELKFGADRSNFSSSGREDVDVRMLGRGRPFILELIDPRISTCSTDEMKDLQTKINSSTDLVRVRDLQIVEKSDCKTLKQGEEEKTKSYSALCCFLDTPGQETIEKLELLRQKNGVIVYQNTPIRVLHRRPLASRPRCIHTMVADRLTDSEPRLFKLRLCTQAGTYVKEFVHGDFGRTSPSLRDLVGAEVDILCLDVDSVDVKWPPVVPE</sequence>
<name>F6PH90_CIOIN</name>
<dbReference type="Gene3D" id="3.30.70.2510">
    <property type="match status" value="1"/>
</dbReference>
<dbReference type="Proteomes" id="UP000008144">
    <property type="component" value="Unassembled WGS sequence"/>
</dbReference>
<dbReference type="InterPro" id="IPR039894">
    <property type="entry name" value="Pus10-like"/>
</dbReference>
<feature type="domain" description="Pus10 N-terminal eukaryotes" evidence="8">
    <location>
        <begin position="81"/>
        <end position="187"/>
    </location>
</feature>
<dbReference type="GO" id="GO:0003723">
    <property type="term" value="F:RNA binding"/>
    <property type="evidence" value="ECO:0007669"/>
    <property type="project" value="InterPro"/>
</dbReference>
<reference evidence="10" key="3">
    <citation type="submission" date="2025-09" db="UniProtKB">
        <authorList>
            <consortium name="Ensembl"/>
        </authorList>
    </citation>
    <scope>IDENTIFICATION</scope>
</reference>
<dbReference type="Gene3D" id="3.30.70.3190">
    <property type="match status" value="1"/>
</dbReference>
<dbReference type="PANTHER" id="PTHR21568:SF0">
    <property type="entry name" value="TRNA PSEUDOURIDINE SYNTHASE PUS10"/>
    <property type="match status" value="1"/>
</dbReference>
<keyword evidence="11" id="KW-1185">Reference proteome</keyword>
<dbReference type="Pfam" id="PF21237">
    <property type="entry name" value="Pus10_N_euk"/>
    <property type="match status" value="1"/>
</dbReference>
<proteinExistence type="inferred from homology"/>
<dbReference type="SUPFAM" id="SSF55120">
    <property type="entry name" value="Pseudouridine synthase"/>
    <property type="match status" value="1"/>
</dbReference>
<evidence type="ECO:0000256" key="3">
    <source>
        <dbReference type="ARBA" id="ARBA00022694"/>
    </source>
</evidence>
<reference evidence="10" key="2">
    <citation type="submission" date="2025-08" db="UniProtKB">
        <authorList>
            <consortium name="Ensembl"/>
        </authorList>
    </citation>
    <scope>IDENTIFICATION</scope>
</reference>
<dbReference type="HOGENOM" id="CLU_028780_2_0_1"/>
<dbReference type="AlphaFoldDB" id="F6PH90"/>
<dbReference type="GO" id="GO:0160148">
    <property type="term" value="F:tRNA pseudouridine(55) synthase activity"/>
    <property type="evidence" value="ECO:0007669"/>
    <property type="project" value="UniProtKB-EC"/>
</dbReference>
<dbReference type="GeneTree" id="ENSGT00390000007529"/>
<dbReference type="EC" id="5.4.99.25" evidence="2"/>
<dbReference type="InterPro" id="IPR048742">
    <property type="entry name" value="Pus10_N_euk"/>
</dbReference>
<evidence type="ECO:0000256" key="5">
    <source>
        <dbReference type="ARBA" id="ARBA00075270"/>
    </source>
</evidence>
<evidence type="ECO:0000256" key="4">
    <source>
        <dbReference type="ARBA" id="ARBA00023235"/>
    </source>
</evidence>
<feature type="domain" description="Pus10-like C-terminal" evidence="9">
    <location>
        <begin position="250"/>
        <end position="487"/>
    </location>
</feature>
<reference evidence="11" key="1">
    <citation type="journal article" date="2002" name="Science">
        <title>The draft genome of Ciona intestinalis: insights into chordate and vertebrate origins.</title>
        <authorList>
            <person name="Dehal P."/>
            <person name="Satou Y."/>
            <person name="Campbell R.K."/>
            <person name="Chapman J."/>
            <person name="Degnan B."/>
            <person name="De Tomaso A."/>
            <person name="Davidson B."/>
            <person name="Di Gregorio A."/>
            <person name="Gelpke M."/>
            <person name="Goodstein D.M."/>
            <person name="Harafuji N."/>
            <person name="Hastings K.E."/>
            <person name="Ho I."/>
            <person name="Hotta K."/>
            <person name="Huang W."/>
            <person name="Kawashima T."/>
            <person name="Lemaire P."/>
            <person name="Martinez D."/>
            <person name="Meinertzhagen I.A."/>
            <person name="Necula S."/>
            <person name="Nonaka M."/>
            <person name="Putnam N."/>
            <person name="Rash S."/>
            <person name="Saiga H."/>
            <person name="Satake M."/>
            <person name="Terry A."/>
            <person name="Yamada L."/>
            <person name="Wang H.G."/>
            <person name="Awazu S."/>
            <person name="Azumi K."/>
            <person name="Boore J."/>
            <person name="Branno M."/>
            <person name="Chin-Bow S."/>
            <person name="DeSantis R."/>
            <person name="Doyle S."/>
            <person name="Francino P."/>
            <person name="Keys D.N."/>
            <person name="Haga S."/>
            <person name="Hayashi H."/>
            <person name="Hino K."/>
            <person name="Imai K.S."/>
            <person name="Inaba K."/>
            <person name="Kano S."/>
            <person name="Kobayashi K."/>
            <person name="Kobayashi M."/>
            <person name="Lee B.I."/>
            <person name="Makabe K.W."/>
            <person name="Manohar C."/>
            <person name="Matassi G."/>
            <person name="Medina M."/>
            <person name="Mochizuki Y."/>
            <person name="Mount S."/>
            <person name="Morishita T."/>
            <person name="Miura S."/>
            <person name="Nakayama A."/>
            <person name="Nishizaka S."/>
            <person name="Nomoto H."/>
            <person name="Ohta F."/>
            <person name="Oishi K."/>
            <person name="Rigoutsos I."/>
            <person name="Sano M."/>
            <person name="Sasaki A."/>
            <person name="Sasakura Y."/>
            <person name="Shoguchi E."/>
            <person name="Shin-i T."/>
            <person name="Spagnuolo A."/>
            <person name="Stainier D."/>
            <person name="Suzuki M.M."/>
            <person name="Tassy O."/>
            <person name="Takatori N."/>
            <person name="Tokuoka M."/>
            <person name="Yagi K."/>
            <person name="Yoshizaki F."/>
            <person name="Wada S."/>
            <person name="Zhang C."/>
            <person name="Hyatt P.D."/>
            <person name="Larimer F."/>
            <person name="Detter C."/>
            <person name="Doggett N."/>
            <person name="Glavina T."/>
            <person name="Hawkins T."/>
            <person name="Richardson P."/>
            <person name="Lucas S."/>
            <person name="Kohara Y."/>
            <person name="Levine M."/>
            <person name="Satoh N."/>
            <person name="Rokhsar D.S."/>
        </authorList>
    </citation>
    <scope>NUCLEOTIDE SEQUENCE [LARGE SCALE GENOMIC DNA]</scope>
</reference>
<accession>F6PH90</accession>
<organism evidence="10 11">
    <name type="scientific">Ciona intestinalis</name>
    <name type="common">Transparent sea squirt</name>
    <name type="synonym">Ascidia intestinalis</name>
    <dbReference type="NCBI Taxonomy" id="7719"/>
    <lineage>
        <taxon>Eukaryota</taxon>
        <taxon>Metazoa</taxon>
        <taxon>Chordata</taxon>
        <taxon>Tunicata</taxon>
        <taxon>Ascidiacea</taxon>
        <taxon>Phlebobranchia</taxon>
        <taxon>Cionidae</taxon>
        <taxon>Ciona</taxon>
    </lineage>
</organism>
<evidence type="ECO:0000256" key="2">
    <source>
        <dbReference type="ARBA" id="ARBA00012787"/>
    </source>
</evidence>
<keyword evidence="4" id="KW-0413">Isomerase</keyword>
<gene>
    <name evidence="10" type="primary">LOC100183355</name>
</gene>
<dbReference type="InterPro" id="IPR048741">
    <property type="entry name" value="Pus10-like_C"/>
</dbReference>
<comment type="similarity">
    <text evidence="1">Belongs to the pseudouridine synthase Pus10 family.</text>
</comment>
<evidence type="ECO:0000256" key="6">
    <source>
        <dbReference type="ARBA" id="ARBA00079393"/>
    </source>
</evidence>
<dbReference type="FunFam" id="3.30.70.3190:FF:000001">
    <property type="entry name" value="tRNA pseudouridine synthase Pus10"/>
    <property type="match status" value="1"/>
</dbReference>
<evidence type="ECO:0000256" key="7">
    <source>
        <dbReference type="ARBA" id="ARBA00083669"/>
    </source>
</evidence>
<dbReference type="FunCoup" id="F6PH90">
    <property type="interactions" value="670"/>
</dbReference>
<dbReference type="GO" id="GO:0031119">
    <property type="term" value="P:tRNA pseudouridine synthesis"/>
    <property type="evidence" value="ECO:0000318"/>
    <property type="project" value="GO_Central"/>
</dbReference>
<evidence type="ECO:0000313" key="11">
    <source>
        <dbReference type="Proteomes" id="UP000008144"/>
    </source>
</evidence>
<dbReference type="SMR" id="F6PH90"/>
<evidence type="ECO:0000256" key="1">
    <source>
        <dbReference type="ARBA" id="ARBA00009652"/>
    </source>
</evidence>
<dbReference type="PANTHER" id="PTHR21568">
    <property type="entry name" value="TRNA PSEUDOURIDINE SYNTHASE PUS10"/>
    <property type="match status" value="1"/>
</dbReference>
<dbReference type="Pfam" id="PF21238">
    <property type="entry name" value="Pus10_C"/>
    <property type="match status" value="1"/>
</dbReference>